<dbReference type="InterPro" id="IPR009061">
    <property type="entry name" value="DNA-bd_dom_put_sf"/>
</dbReference>
<protein>
    <submittedName>
        <fullName evidence="3">MerR family transcriptional regulator</fullName>
    </submittedName>
</protein>
<evidence type="ECO:0000256" key="1">
    <source>
        <dbReference type="ARBA" id="ARBA00023125"/>
    </source>
</evidence>
<dbReference type="PANTHER" id="PTHR30204:SF93">
    <property type="entry name" value="HTH MERR-TYPE DOMAIN-CONTAINING PROTEIN"/>
    <property type="match status" value="1"/>
</dbReference>
<keyword evidence="4" id="KW-1185">Reference proteome</keyword>
<proteinExistence type="predicted"/>
<dbReference type="InterPro" id="IPR000551">
    <property type="entry name" value="MerR-type_HTH_dom"/>
</dbReference>
<dbReference type="SMART" id="SM00422">
    <property type="entry name" value="HTH_MERR"/>
    <property type="match status" value="1"/>
</dbReference>
<sequence length="309" mass="34718">MNDSRYTIGELARISGVAVRRIRFYSDEGLLPPLSRSTGNYRIYSDADVARLQLIRTLREAGLGLEVIGDLLARRLSIRNALELRLQALEAELTAKRRIADCIRTTLACDEPTEADLRRLWTMTTLTQTQVRAAARRLLDTASAGKTLSDEWKERMLAASTPELPAHPTPQQIDAWNEIGAMLTDETFIAQTQAEVNGAWPEEFDAAMYAEASDVISAKVRQAIASGESPTSSAGEALAREWLDASARAMKREPNRDFLQWHLEQYRQHHARSVRYQELLAILRGDSPRTAAGAEWLWIHQAMSTLFKQ</sequence>
<dbReference type="CDD" id="cd00592">
    <property type="entry name" value="HTH_MerR-like"/>
    <property type="match status" value="1"/>
</dbReference>
<evidence type="ECO:0000313" key="4">
    <source>
        <dbReference type="Proteomes" id="UP001595904"/>
    </source>
</evidence>
<dbReference type="RefSeq" id="WP_380601779.1">
    <property type="nucleotide sequence ID" value="NZ_JBHSDU010000014.1"/>
</dbReference>
<name>A0ABV8T1C7_9GAMM</name>
<dbReference type="PRINTS" id="PR00040">
    <property type="entry name" value="HTHMERR"/>
</dbReference>
<evidence type="ECO:0000313" key="3">
    <source>
        <dbReference type="EMBL" id="MFC4312414.1"/>
    </source>
</evidence>
<dbReference type="SUPFAM" id="SSF46955">
    <property type="entry name" value="Putative DNA-binding domain"/>
    <property type="match status" value="1"/>
</dbReference>
<reference evidence="4" key="1">
    <citation type="journal article" date="2019" name="Int. J. Syst. Evol. Microbiol.">
        <title>The Global Catalogue of Microorganisms (GCM) 10K type strain sequencing project: providing services to taxonomists for standard genome sequencing and annotation.</title>
        <authorList>
            <consortium name="The Broad Institute Genomics Platform"/>
            <consortium name="The Broad Institute Genome Sequencing Center for Infectious Disease"/>
            <person name="Wu L."/>
            <person name="Ma J."/>
        </authorList>
    </citation>
    <scope>NUCLEOTIDE SEQUENCE [LARGE SCALE GENOMIC DNA]</scope>
    <source>
        <strain evidence="4">CGMCC 1.10759</strain>
    </source>
</reference>
<dbReference type="Gene3D" id="1.10.1660.10">
    <property type="match status" value="1"/>
</dbReference>
<gene>
    <name evidence="3" type="ORF">ACFPN2_25245</name>
</gene>
<accession>A0ABV8T1C7</accession>
<dbReference type="Pfam" id="PF13411">
    <property type="entry name" value="MerR_1"/>
    <property type="match status" value="1"/>
</dbReference>
<organism evidence="3 4">
    <name type="scientific">Steroidobacter flavus</name>
    <dbReference type="NCBI Taxonomy" id="1842136"/>
    <lineage>
        <taxon>Bacteria</taxon>
        <taxon>Pseudomonadati</taxon>
        <taxon>Pseudomonadota</taxon>
        <taxon>Gammaproteobacteria</taxon>
        <taxon>Steroidobacterales</taxon>
        <taxon>Steroidobacteraceae</taxon>
        <taxon>Steroidobacter</taxon>
    </lineage>
</organism>
<evidence type="ECO:0000259" key="2">
    <source>
        <dbReference type="PROSITE" id="PS50937"/>
    </source>
</evidence>
<dbReference type="Proteomes" id="UP001595904">
    <property type="component" value="Unassembled WGS sequence"/>
</dbReference>
<dbReference type="PROSITE" id="PS50937">
    <property type="entry name" value="HTH_MERR_2"/>
    <property type="match status" value="1"/>
</dbReference>
<dbReference type="EMBL" id="JBHSDU010000014">
    <property type="protein sequence ID" value="MFC4312414.1"/>
    <property type="molecule type" value="Genomic_DNA"/>
</dbReference>
<feature type="domain" description="HTH merR-type" evidence="2">
    <location>
        <begin position="5"/>
        <end position="74"/>
    </location>
</feature>
<dbReference type="PANTHER" id="PTHR30204">
    <property type="entry name" value="REDOX-CYCLING DRUG-SENSING TRANSCRIPTIONAL ACTIVATOR SOXR"/>
    <property type="match status" value="1"/>
</dbReference>
<comment type="caution">
    <text evidence="3">The sequence shown here is derived from an EMBL/GenBank/DDBJ whole genome shotgun (WGS) entry which is preliminary data.</text>
</comment>
<keyword evidence="1" id="KW-0238">DNA-binding</keyword>
<dbReference type="InterPro" id="IPR047057">
    <property type="entry name" value="MerR_fam"/>
</dbReference>